<reference evidence="2 3" key="1">
    <citation type="journal article" date="2013" name="Curr. Biol.">
        <title>The Genome of the Foraminiferan Reticulomyxa filosa.</title>
        <authorList>
            <person name="Glockner G."/>
            <person name="Hulsmann N."/>
            <person name="Schleicher M."/>
            <person name="Noegel A.A."/>
            <person name="Eichinger L."/>
            <person name="Gallinger C."/>
            <person name="Pawlowski J."/>
            <person name="Sierra R."/>
            <person name="Euteneuer U."/>
            <person name="Pillet L."/>
            <person name="Moustafa A."/>
            <person name="Platzer M."/>
            <person name="Groth M."/>
            <person name="Szafranski K."/>
            <person name="Schliwa M."/>
        </authorList>
    </citation>
    <scope>NUCLEOTIDE SEQUENCE [LARGE SCALE GENOMIC DNA]</scope>
</reference>
<comment type="caution">
    <text evidence="2">The sequence shown here is derived from an EMBL/GenBank/DDBJ whole genome shotgun (WGS) entry which is preliminary data.</text>
</comment>
<dbReference type="SMART" id="SM00212">
    <property type="entry name" value="UBCc"/>
    <property type="match status" value="1"/>
</dbReference>
<name>X6NLL9_RETFI</name>
<dbReference type="InterPro" id="IPR000608">
    <property type="entry name" value="UBC"/>
</dbReference>
<dbReference type="AlphaFoldDB" id="X6NLL9"/>
<evidence type="ECO:0000259" key="1">
    <source>
        <dbReference type="PROSITE" id="PS50127"/>
    </source>
</evidence>
<evidence type="ECO:0000313" key="3">
    <source>
        <dbReference type="Proteomes" id="UP000023152"/>
    </source>
</evidence>
<proteinExistence type="predicted"/>
<dbReference type="InterPro" id="IPR016135">
    <property type="entry name" value="UBQ-conjugating_enzyme/RWD"/>
</dbReference>
<dbReference type="OrthoDB" id="9973183at2759"/>
<protein>
    <recommendedName>
        <fullName evidence="1">UBC core domain-containing protein</fullName>
    </recommendedName>
</protein>
<accession>X6NLL9</accession>
<dbReference type="InterPro" id="IPR050113">
    <property type="entry name" value="Ub_conjugating_enzyme"/>
</dbReference>
<feature type="domain" description="UBC core" evidence="1">
    <location>
        <begin position="3"/>
        <end position="177"/>
    </location>
</feature>
<sequence>MTMMARRVRKELKDFIEKGPTIPEYQFSFALVEEDNVTLLKAILLGPINTPYENGIFECMITLPTTYPFSCPKLDWKTPIHHINFESSGQSYHICFDWGCSCKMDQWSPAKTIDKLLCTIYSLFYFPCAPNRYGKIKYSNNTRLKYNYLAAQETFEKANSKDRGAQIVEKYETYCKQFETFDKYLIYCKELIEHSFQIFEPKQLVDNGILVLIIEYVDIFDVV</sequence>
<keyword evidence="3" id="KW-1185">Reference proteome</keyword>
<organism evidence="2 3">
    <name type="scientific">Reticulomyxa filosa</name>
    <dbReference type="NCBI Taxonomy" id="46433"/>
    <lineage>
        <taxon>Eukaryota</taxon>
        <taxon>Sar</taxon>
        <taxon>Rhizaria</taxon>
        <taxon>Retaria</taxon>
        <taxon>Foraminifera</taxon>
        <taxon>Monothalamids</taxon>
        <taxon>Reticulomyxidae</taxon>
        <taxon>Reticulomyxa</taxon>
    </lineage>
</organism>
<dbReference type="PANTHER" id="PTHR24067">
    <property type="entry name" value="UBIQUITIN-CONJUGATING ENZYME E2"/>
    <property type="match status" value="1"/>
</dbReference>
<dbReference type="SUPFAM" id="SSF54495">
    <property type="entry name" value="UBC-like"/>
    <property type="match status" value="1"/>
</dbReference>
<evidence type="ECO:0000313" key="2">
    <source>
        <dbReference type="EMBL" id="ETO27185.1"/>
    </source>
</evidence>
<dbReference type="EMBL" id="ASPP01007408">
    <property type="protein sequence ID" value="ETO27185.1"/>
    <property type="molecule type" value="Genomic_DNA"/>
</dbReference>
<dbReference type="Gene3D" id="3.10.110.10">
    <property type="entry name" value="Ubiquitin Conjugating Enzyme"/>
    <property type="match status" value="1"/>
</dbReference>
<dbReference type="Pfam" id="PF00179">
    <property type="entry name" value="UQ_con"/>
    <property type="match status" value="1"/>
</dbReference>
<gene>
    <name evidence="2" type="ORF">RFI_09945</name>
</gene>
<dbReference type="CDD" id="cd00195">
    <property type="entry name" value="UBCc_UEV"/>
    <property type="match status" value="1"/>
</dbReference>
<dbReference type="Proteomes" id="UP000023152">
    <property type="component" value="Unassembled WGS sequence"/>
</dbReference>
<dbReference type="PROSITE" id="PS50127">
    <property type="entry name" value="UBC_2"/>
    <property type="match status" value="1"/>
</dbReference>